<dbReference type="InterPro" id="IPR007568">
    <property type="entry name" value="RTA1"/>
</dbReference>
<dbReference type="EMBL" id="CP059271">
    <property type="protein sequence ID" value="QLQ81024.1"/>
    <property type="molecule type" value="Genomic_DNA"/>
</dbReference>
<feature type="transmembrane region" description="Helical" evidence="11">
    <location>
        <begin position="241"/>
        <end position="266"/>
    </location>
</feature>
<comment type="subcellular location">
    <subcellularLocation>
        <location evidence="1">Cell membrane</location>
        <topology evidence="1">Multi-pass membrane protein</topology>
    </subcellularLocation>
</comment>
<feature type="transmembrane region" description="Helical" evidence="11">
    <location>
        <begin position="34"/>
        <end position="53"/>
    </location>
</feature>
<reference evidence="12 13" key="1">
    <citation type="submission" date="2020-06" db="EMBL/GenBank/DDBJ databases">
        <title>The yeast mating-type switching endonuclease HO is a domesticated member of an unorthodox homing genetic element family.</title>
        <authorList>
            <person name="Coughlan A.Y."/>
            <person name="Lombardi L."/>
            <person name="Braun-Galleani S."/>
            <person name="Martos A.R."/>
            <person name="Galeote V."/>
            <person name="Bigey F."/>
            <person name="Dequin S."/>
            <person name="Byrne K.P."/>
            <person name="Wolfe K.H."/>
        </authorList>
    </citation>
    <scope>NUCLEOTIDE SEQUENCE [LARGE SCALE GENOMIC DNA]</scope>
    <source>
        <strain evidence="12 13">CBS2947</strain>
    </source>
</reference>
<keyword evidence="6" id="KW-0813">Transport</keyword>
<dbReference type="PANTHER" id="PTHR31465:SF9">
    <property type="entry name" value="SPHINGOID LONG-CHAIN BASE TRANSPORTER RSB1"/>
    <property type="match status" value="1"/>
</dbReference>
<evidence type="ECO:0000256" key="11">
    <source>
        <dbReference type="SAM" id="Phobius"/>
    </source>
</evidence>
<keyword evidence="3" id="KW-1003">Cell membrane</keyword>
<keyword evidence="13" id="KW-1185">Reference proteome</keyword>
<evidence type="ECO:0000256" key="6">
    <source>
        <dbReference type="ARBA" id="ARBA00023055"/>
    </source>
</evidence>
<gene>
    <name evidence="12" type="ORF">HG537_0E03790</name>
</gene>
<keyword evidence="5 11" id="KW-1133">Transmembrane helix</keyword>
<keyword evidence="7 11" id="KW-0472">Membrane</keyword>
<evidence type="ECO:0000256" key="7">
    <source>
        <dbReference type="ARBA" id="ARBA00023136"/>
    </source>
</evidence>
<evidence type="ECO:0000256" key="3">
    <source>
        <dbReference type="ARBA" id="ARBA00022475"/>
    </source>
</evidence>
<dbReference type="Proteomes" id="UP000510647">
    <property type="component" value="Chromosome 5"/>
</dbReference>
<feature type="transmembrane region" description="Helical" evidence="11">
    <location>
        <begin position="133"/>
        <end position="156"/>
    </location>
</feature>
<name>A0A7H9HTG3_9SACH</name>
<evidence type="ECO:0000256" key="9">
    <source>
        <dbReference type="ARBA" id="ARBA00041117"/>
    </source>
</evidence>
<comment type="similarity">
    <text evidence="2">Belongs to the lipid-translocating exporter (LTE) (TC 9.A.26.1) family.</text>
</comment>
<sequence>MDLATLLLRASIRTDDVVNGGSSGSLYGSVVPNLAFNVAMLAIWGVLLGWHTIMFRYKQYWFSSAFVCAAILQVLGYVGRVWGHFNLSLETPFVMQQVCLTVAPVFTMRGVYYQLPKMIEIYGHQFSLLRSPIAYWYLLVAFDLIALPVQAAGGAIAGTNLHQAEHILIAGFSLQVASMVMFMALLGHLYYKVFIQTRLDHSGQSKLTLSLLKISQTDIDYLYRQKFSDLRIHPDRWVFRYFPVALVVAVATVFVRCCYRLAVVASDWQGSLIKHENYFIILDAVMVAMGTVALSIFHPGFAFQGTHVSIPITHGRIDPETDTKPLLTPEDDEADINSGDKDSPLYKFVKRRRERIKKIFNLVYKLL</sequence>
<accession>A0A7H9HTG3</accession>
<dbReference type="GO" id="GO:0005886">
    <property type="term" value="C:plasma membrane"/>
    <property type="evidence" value="ECO:0007669"/>
    <property type="project" value="UniProtKB-SubCell"/>
</dbReference>
<dbReference type="GO" id="GO:0006869">
    <property type="term" value="P:lipid transport"/>
    <property type="evidence" value="ECO:0007669"/>
    <property type="project" value="UniProtKB-KW"/>
</dbReference>
<evidence type="ECO:0000256" key="5">
    <source>
        <dbReference type="ARBA" id="ARBA00022989"/>
    </source>
</evidence>
<keyword evidence="6" id="KW-0445">Lipid transport</keyword>
<evidence type="ECO:0000256" key="2">
    <source>
        <dbReference type="ARBA" id="ARBA00009969"/>
    </source>
</evidence>
<evidence type="ECO:0000256" key="1">
    <source>
        <dbReference type="ARBA" id="ARBA00004651"/>
    </source>
</evidence>
<evidence type="ECO:0000256" key="4">
    <source>
        <dbReference type="ARBA" id="ARBA00022692"/>
    </source>
</evidence>
<dbReference type="PANTHER" id="PTHR31465">
    <property type="entry name" value="PROTEIN RTA1-RELATED"/>
    <property type="match status" value="1"/>
</dbReference>
<feature type="transmembrane region" description="Helical" evidence="11">
    <location>
        <begin position="278"/>
        <end position="297"/>
    </location>
</feature>
<dbReference type="AlphaFoldDB" id="A0A7H9HTG3"/>
<protein>
    <recommendedName>
        <fullName evidence="9">Sphingoid long-chain base transporter RSB1</fullName>
    </recommendedName>
</protein>
<evidence type="ECO:0000256" key="10">
    <source>
        <dbReference type="SAM" id="MobiDB-lite"/>
    </source>
</evidence>
<feature type="region of interest" description="Disordered" evidence="10">
    <location>
        <begin position="316"/>
        <end position="339"/>
    </location>
</feature>
<organism evidence="12 13">
    <name type="scientific">Torulaspora globosa</name>
    <dbReference type="NCBI Taxonomy" id="48254"/>
    <lineage>
        <taxon>Eukaryota</taxon>
        <taxon>Fungi</taxon>
        <taxon>Dikarya</taxon>
        <taxon>Ascomycota</taxon>
        <taxon>Saccharomycotina</taxon>
        <taxon>Saccharomycetes</taxon>
        <taxon>Saccharomycetales</taxon>
        <taxon>Saccharomycetaceae</taxon>
        <taxon>Torulaspora</taxon>
    </lineage>
</organism>
<evidence type="ECO:0000256" key="8">
    <source>
        <dbReference type="ARBA" id="ARBA00037472"/>
    </source>
</evidence>
<dbReference type="OrthoDB" id="3358017at2759"/>
<dbReference type="GO" id="GO:0000324">
    <property type="term" value="C:fungal-type vacuole"/>
    <property type="evidence" value="ECO:0007669"/>
    <property type="project" value="TreeGrafter"/>
</dbReference>
<keyword evidence="4 11" id="KW-0812">Transmembrane</keyword>
<comment type="function">
    <text evidence="8">Catalyzes the ATP-dependent translocation of sphingoid long-chain bases (LCBs) from the cytoplasmic site toward the extracytoplasmic side of the membrane (flip-flop). Involved in the establishment of the functional lipid asymmetry of the plasma membrane. Regulates intracellular levels of LCBs, sphingolipid precursors that are growth inhibitory at increased levels.</text>
</comment>
<evidence type="ECO:0000313" key="12">
    <source>
        <dbReference type="EMBL" id="QLQ81024.1"/>
    </source>
</evidence>
<proteinExistence type="inferred from homology"/>
<feature type="transmembrane region" description="Helical" evidence="11">
    <location>
        <begin position="94"/>
        <end position="112"/>
    </location>
</feature>
<evidence type="ECO:0000313" key="13">
    <source>
        <dbReference type="Proteomes" id="UP000510647"/>
    </source>
</evidence>
<feature type="transmembrane region" description="Helical" evidence="11">
    <location>
        <begin position="168"/>
        <end position="191"/>
    </location>
</feature>
<dbReference type="Pfam" id="PF04479">
    <property type="entry name" value="RTA1"/>
    <property type="match status" value="1"/>
</dbReference>
<feature type="transmembrane region" description="Helical" evidence="11">
    <location>
        <begin position="60"/>
        <end position="82"/>
    </location>
</feature>